<evidence type="ECO:0000313" key="3">
    <source>
        <dbReference type="Proteomes" id="UP001057877"/>
    </source>
</evidence>
<dbReference type="EMBL" id="CP091430">
    <property type="protein sequence ID" value="UVI31563.1"/>
    <property type="molecule type" value="Genomic_DNA"/>
</dbReference>
<dbReference type="PANTHER" id="PTHR35532:SF5">
    <property type="entry name" value="CARBOHYDRATE-BINDING DOMAIN-CONTAINING PROTEIN"/>
    <property type="match status" value="1"/>
</dbReference>
<dbReference type="SUPFAM" id="SSF49344">
    <property type="entry name" value="CBD9-like"/>
    <property type="match status" value="1"/>
</dbReference>
<accession>A0ABY5SFW7</accession>
<reference evidence="2" key="1">
    <citation type="submission" date="2022-01" db="EMBL/GenBank/DDBJ databases">
        <title>Paenibacillus spongiae sp. nov., isolated from marine sponge.</title>
        <authorList>
            <person name="Li Z."/>
            <person name="Zhang M."/>
        </authorList>
    </citation>
    <scope>NUCLEOTIDE SEQUENCE</scope>
    <source>
        <strain evidence="2">PHS-Z3</strain>
    </source>
</reference>
<dbReference type="Proteomes" id="UP001057877">
    <property type="component" value="Chromosome"/>
</dbReference>
<dbReference type="Gene3D" id="2.60.40.1190">
    <property type="match status" value="1"/>
</dbReference>
<dbReference type="RefSeq" id="WP_258387625.1">
    <property type="nucleotide sequence ID" value="NZ_CP091430.1"/>
</dbReference>
<organism evidence="2 3">
    <name type="scientific">Paenibacillus spongiae</name>
    <dbReference type="NCBI Taxonomy" id="2909671"/>
    <lineage>
        <taxon>Bacteria</taxon>
        <taxon>Bacillati</taxon>
        <taxon>Bacillota</taxon>
        <taxon>Bacilli</taxon>
        <taxon>Bacillales</taxon>
        <taxon>Paenibacillaceae</taxon>
        <taxon>Paenibacillus</taxon>
    </lineage>
</organism>
<dbReference type="CDD" id="cd09620">
    <property type="entry name" value="CBM9_like_3"/>
    <property type="match status" value="1"/>
</dbReference>
<gene>
    <name evidence="2" type="ORF">L1F29_07010</name>
</gene>
<proteinExistence type="predicted"/>
<dbReference type="PANTHER" id="PTHR35532">
    <property type="entry name" value="SIMILAR TO POLYHYDROXYALKANOATE DEPOLYMERASE"/>
    <property type="match status" value="1"/>
</dbReference>
<dbReference type="InterPro" id="IPR010502">
    <property type="entry name" value="Carb-bd_dom_fam9"/>
</dbReference>
<name>A0ABY5SFW7_9BACL</name>
<sequence length="200" mass="23686">MAEQDYQLDCRYVKYDDAVWETVEETTLVDVVDGGPVQDATGFKACWDDEYLYVRFDCQDDYMVANYTKRDDPLYDEDVVELFIDEDGNGTRYMEFEFSPRNVIFDAMIDNRGGQYTVDTAWDAEGLETEVRMNEHSWTFLMKLPLSHFRRKPENGTAWRVNFYRIDEKRDGTREFQAWSPTGAINYHIPSRFGTMRFVR</sequence>
<evidence type="ECO:0000259" key="1">
    <source>
        <dbReference type="Pfam" id="PF06452"/>
    </source>
</evidence>
<dbReference type="Pfam" id="PF06452">
    <property type="entry name" value="CBM9_1"/>
    <property type="match status" value="1"/>
</dbReference>
<evidence type="ECO:0000313" key="2">
    <source>
        <dbReference type="EMBL" id="UVI31563.1"/>
    </source>
</evidence>
<keyword evidence="3" id="KW-1185">Reference proteome</keyword>
<feature type="domain" description="Carbohydrate-binding" evidence="1">
    <location>
        <begin position="17"/>
        <end position="198"/>
    </location>
</feature>
<protein>
    <submittedName>
        <fullName evidence="2">Carbohydrate-binding family 9-like protein</fullName>
    </submittedName>
</protein>